<accession>O58779</accession>
<dbReference type="Proteomes" id="UP000000752">
    <property type="component" value="Chromosome"/>
</dbReference>
<keyword evidence="2" id="KW-1185">Reference proteome</keyword>
<sequence length="102" mass="11473">MPPKYIIFNSGNSLASSRIFKKRSQSMSPSLSSQYCLKHISHFKLHLFVISRYRYLKSGFGSITIFAPHNWNSIQPPPAGGKMLTTSPSFSFVLTPSRCSML</sequence>
<evidence type="ECO:0000313" key="2">
    <source>
        <dbReference type="Proteomes" id="UP000000752"/>
    </source>
</evidence>
<reference evidence="1 2" key="1">
    <citation type="journal article" date="1998" name="DNA Res.">
        <title>Complete sequence and gene organization of the genome of a hyper-thermophilic archaebacterium, Pyrococcus horikoshii OT3.</title>
        <authorList>
            <person name="Kawarabayasi Y."/>
            <person name="Sawada M."/>
            <person name="Horikawa H."/>
            <person name="Haikawa Y."/>
            <person name="Hino Y."/>
            <person name="Yamamoto S."/>
            <person name="Sekine M."/>
            <person name="Baba S."/>
            <person name="Kosugi H."/>
            <person name="Hosoyama A."/>
            <person name="Nagai Y."/>
            <person name="Sakai M."/>
            <person name="Ogura K."/>
            <person name="Otuka R."/>
            <person name="Nakazawa H."/>
            <person name="Takamiya M."/>
            <person name="Ohfuku Y."/>
            <person name="Funahashi T."/>
            <person name="Tanaka T."/>
            <person name="Kudoh Y."/>
            <person name="Yamazaki J."/>
            <person name="Kushida N."/>
            <person name="Oguchi A."/>
            <person name="Aoki K."/>
            <person name="Nakamura Y."/>
            <person name="Robb T.F."/>
            <person name="Horikoshi K."/>
            <person name="Masuchi Y."/>
            <person name="Shizuya H."/>
            <person name="Kikuchi H."/>
        </authorList>
    </citation>
    <scope>NUCLEOTIDE SEQUENCE [LARGE SCALE GENOMIC DNA]</scope>
    <source>
        <strain evidence="2">ATCC 700860 / DSM 12428 / JCM 9974 / NBRC 100139 / OT-3</strain>
    </source>
</reference>
<proteinExistence type="predicted"/>
<dbReference type="EnsemblBacteria" id="BAA30115">
    <property type="protein sequence ID" value="BAA30115"/>
    <property type="gene ID" value="BAA30115"/>
</dbReference>
<dbReference type="KEGG" id="pho:PH1018"/>
<dbReference type="AlphaFoldDB" id="O58779"/>
<name>O58779_PYRHO</name>
<dbReference type="EMBL" id="BA000001">
    <property type="protein sequence ID" value="BAA30115.1"/>
    <property type="molecule type" value="Genomic_DNA"/>
</dbReference>
<gene>
    <name evidence="1" type="ordered locus">PH1018</name>
</gene>
<organism evidence="1 2">
    <name type="scientific">Pyrococcus horikoshii (strain ATCC 700860 / DSM 12428 / JCM 9974 / NBRC 100139 / OT-3)</name>
    <dbReference type="NCBI Taxonomy" id="70601"/>
    <lineage>
        <taxon>Archaea</taxon>
        <taxon>Methanobacteriati</taxon>
        <taxon>Methanobacteriota</taxon>
        <taxon>Thermococci</taxon>
        <taxon>Thermococcales</taxon>
        <taxon>Thermococcaceae</taxon>
        <taxon>Pyrococcus</taxon>
    </lineage>
</organism>
<dbReference type="STRING" id="70601.gene:9377975"/>
<dbReference type="PIR" id="E71094">
    <property type="entry name" value="E71094"/>
</dbReference>
<protein>
    <submittedName>
        <fullName evidence="1">Uncharacterized protein</fullName>
    </submittedName>
</protein>
<evidence type="ECO:0000313" key="1">
    <source>
        <dbReference type="EMBL" id="BAA30115.1"/>
    </source>
</evidence>